<organism evidence="1 2">
    <name type="scientific">Macroventuria anomochaeta</name>
    <dbReference type="NCBI Taxonomy" id="301207"/>
    <lineage>
        <taxon>Eukaryota</taxon>
        <taxon>Fungi</taxon>
        <taxon>Dikarya</taxon>
        <taxon>Ascomycota</taxon>
        <taxon>Pezizomycotina</taxon>
        <taxon>Dothideomycetes</taxon>
        <taxon>Pleosporomycetidae</taxon>
        <taxon>Pleosporales</taxon>
        <taxon>Pleosporineae</taxon>
        <taxon>Didymellaceae</taxon>
        <taxon>Macroventuria</taxon>
    </lineage>
</organism>
<protein>
    <submittedName>
        <fullName evidence="1">Uncharacterized protein</fullName>
    </submittedName>
</protein>
<sequence>MAFWDTVLSSTNAKLYGRRLIPNIVDDNARMARFLHGQIGLSFEFKTVMYMGFPNPRTYIVLIAAMKTGHKVLFHFTNSDPGHANLIRQTNCTILLYTAGFPVSGIHERSRLEAVRVPELATLLDNFLYESFPYGKTYEEAKYDPCFVMHTSGWTGLPAPVMTFVLGALCDARRRNYLAWPISSSSEIGAGITDICFNNNITTALGTPEQATAEITDEMIRDADIDLASCVPATLEDLAKHPNVLAKMRGLKHIAYHVLLVSLMVSIETVTIVQHVTDHEDWSYIRPVAKLFELVYVFPHLLEHLMCDLYMKHPTKPHHWRHEGRKDDIIVFKNVHACLLVGTNKDKPAAIVELHPQYYTEDSLVQRTFTKETWPQARKANDVADTFGQLEQRYVVFAKKKKPFEMELKECREVPPSSAHYARHSGRLKQWLG</sequence>
<dbReference type="Proteomes" id="UP000799754">
    <property type="component" value="Unassembled WGS sequence"/>
</dbReference>
<proteinExistence type="predicted"/>
<evidence type="ECO:0000313" key="2">
    <source>
        <dbReference type="Proteomes" id="UP000799754"/>
    </source>
</evidence>
<evidence type="ECO:0000313" key="1">
    <source>
        <dbReference type="EMBL" id="KAF2628558.1"/>
    </source>
</evidence>
<gene>
    <name evidence="1" type="ORF">BU25DRAFT_430857</name>
</gene>
<comment type="caution">
    <text evidence="1">The sequence shown here is derived from an EMBL/GenBank/DDBJ whole genome shotgun (WGS) entry which is preliminary data.</text>
</comment>
<keyword evidence="2" id="KW-1185">Reference proteome</keyword>
<accession>A0ACB6S3M5</accession>
<name>A0ACB6S3M5_9PLEO</name>
<dbReference type="EMBL" id="MU006713">
    <property type="protein sequence ID" value="KAF2628558.1"/>
    <property type="molecule type" value="Genomic_DNA"/>
</dbReference>
<reference evidence="1" key="1">
    <citation type="journal article" date="2020" name="Stud. Mycol.">
        <title>101 Dothideomycetes genomes: a test case for predicting lifestyles and emergence of pathogens.</title>
        <authorList>
            <person name="Haridas S."/>
            <person name="Albert R."/>
            <person name="Binder M."/>
            <person name="Bloem J."/>
            <person name="Labutti K."/>
            <person name="Salamov A."/>
            <person name="Andreopoulos B."/>
            <person name="Baker S."/>
            <person name="Barry K."/>
            <person name="Bills G."/>
            <person name="Bluhm B."/>
            <person name="Cannon C."/>
            <person name="Castanera R."/>
            <person name="Culley D."/>
            <person name="Daum C."/>
            <person name="Ezra D."/>
            <person name="Gonzalez J."/>
            <person name="Henrissat B."/>
            <person name="Kuo A."/>
            <person name="Liang C."/>
            <person name="Lipzen A."/>
            <person name="Lutzoni F."/>
            <person name="Magnuson J."/>
            <person name="Mondo S."/>
            <person name="Nolan M."/>
            <person name="Ohm R."/>
            <person name="Pangilinan J."/>
            <person name="Park H.-J."/>
            <person name="Ramirez L."/>
            <person name="Alfaro M."/>
            <person name="Sun H."/>
            <person name="Tritt A."/>
            <person name="Yoshinaga Y."/>
            <person name="Zwiers L.-H."/>
            <person name="Turgeon B."/>
            <person name="Goodwin S."/>
            <person name="Spatafora J."/>
            <person name="Crous P."/>
            <person name="Grigoriev I."/>
        </authorList>
    </citation>
    <scope>NUCLEOTIDE SEQUENCE</scope>
    <source>
        <strain evidence="1">CBS 525.71</strain>
    </source>
</reference>